<keyword evidence="5" id="KW-0808">Transferase</keyword>
<dbReference type="CDD" id="cd02440">
    <property type="entry name" value="AdoMet_MTases"/>
    <property type="match status" value="1"/>
</dbReference>
<feature type="binding site" evidence="2">
    <location>
        <begin position="89"/>
        <end position="90"/>
    </location>
    <ligand>
        <name>S-adenosyl-L-methionine</name>
        <dbReference type="ChEBI" id="CHEBI:59789"/>
    </ligand>
</feature>
<dbReference type="EMBL" id="QJKH01000010">
    <property type="protein sequence ID" value="PXX77577.1"/>
    <property type="molecule type" value="Genomic_DNA"/>
</dbReference>
<dbReference type="InterPro" id="IPR029063">
    <property type="entry name" value="SAM-dependent_MTases_sf"/>
</dbReference>
<organism evidence="5 6">
    <name type="scientific">Dielma fastidiosa</name>
    <dbReference type="NCBI Taxonomy" id="1034346"/>
    <lineage>
        <taxon>Bacteria</taxon>
        <taxon>Bacillati</taxon>
        <taxon>Bacillota</taxon>
        <taxon>Erysipelotrichia</taxon>
        <taxon>Erysipelotrichales</taxon>
        <taxon>Erysipelotrichaceae</taxon>
        <taxon>Dielma</taxon>
    </lineage>
</organism>
<dbReference type="Proteomes" id="UP000247612">
    <property type="component" value="Unassembled WGS sequence"/>
</dbReference>
<dbReference type="PANTHER" id="PTHR43460:SF1">
    <property type="entry name" value="METHYLTRANSFERASE TYPE 11 DOMAIN-CONTAINING PROTEIN"/>
    <property type="match status" value="1"/>
</dbReference>
<dbReference type="OrthoDB" id="5522265at2"/>
<evidence type="ECO:0000313" key="5">
    <source>
        <dbReference type="EMBL" id="PXX77577.1"/>
    </source>
</evidence>
<dbReference type="STRING" id="1034346.GCA_000313565_01409"/>
<feature type="domain" description="Methyltransferase type 11" evidence="3">
    <location>
        <begin position="84"/>
        <end position="166"/>
    </location>
</feature>
<keyword evidence="1" id="KW-0862">Zinc</keyword>
<keyword evidence="6" id="KW-1185">Reference proteome</keyword>
<feature type="binding site" evidence="1">
    <location>
        <position position="24"/>
    </location>
    <ligand>
        <name>Zn(2+)</name>
        <dbReference type="ChEBI" id="CHEBI:29105"/>
    </ligand>
</feature>
<evidence type="ECO:0000256" key="2">
    <source>
        <dbReference type="PIRSR" id="PIRSR018249-2"/>
    </source>
</evidence>
<dbReference type="Gene3D" id="3.40.50.150">
    <property type="entry name" value="Vaccinia Virus protein VP39"/>
    <property type="match status" value="1"/>
</dbReference>
<dbReference type="AlphaFoldDB" id="A0A318L7C0"/>
<feature type="binding site" evidence="2">
    <location>
        <position position="63"/>
    </location>
    <ligand>
        <name>S-adenosyl-L-methionine</name>
        <dbReference type="ChEBI" id="CHEBI:59789"/>
    </ligand>
</feature>
<dbReference type="InterPro" id="IPR013216">
    <property type="entry name" value="Methyltransf_11"/>
</dbReference>
<dbReference type="RefSeq" id="WP_022937712.1">
    <property type="nucleotide sequence ID" value="NZ_CABKRQ010000003.1"/>
</dbReference>
<dbReference type="Pfam" id="PF08241">
    <property type="entry name" value="Methyltransf_11"/>
    <property type="match status" value="1"/>
</dbReference>
<evidence type="ECO:0000259" key="4">
    <source>
        <dbReference type="Pfam" id="PF21302"/>
    </source>
</evidence>
<reference evidence="5 6" key="1">
    <citation type="submission" date="2018-05" db="EMBL/GenBank/DDBJ databases">
        <title>Genomic Encyclopedia of Type Strains, Phase IV (KMG-IV): sequencing the most valuable type-strain genomes for metagenomic binning, comparative biology and taxonomic classification.</title>
        <authorList>
            <person name="Goeker M."/>
        </authorList>
    </citation>
    <scope>NUCLEOTIDE SEQUENCE [LARGE SCALE GENOMIC DNA]</scope>
    <source>
        <strain evidence="5 6">JC118</strain>
    </source>
</reference>
<dbReference type="SUPFAM" id="SSF53335">
    <property type="entry name" value="S-adenosyl-L-methionine-dependent methyltransferases"/>
    <property type="match status" value="1"/>
</dbReference>
<evidence type="ECO:0000313" key="6">
    <source>
        <dbReference type="Proteomes" id="UP000247612"/>
    </source>
</evidence>
<keyword evidence="5" id="KW-0489">Methyltransferase</keyword>
<evidence type="ECO:0000256" key="1">
    <source>
        <dbReference type="PIRSR" id="PIRSR018249-1"/>
    </source>
</evidence>
<feature type="binding site" evidence="2">
    <location>
        <position position="174"/>
    </location>
    <ligand>
        <name>S-adenosyl-L-methionine</name>
        <dbReference type="ChEBI" id="CHEBI:59789"/>
    </ligand>
</feature>
<dbReference type="InterPro" id="IPR016718">
    <property type="entry name" value="rRNA_m1G-MeTrfase_A_prd"/>
</dbReference>
<sequence length="259" mass="29136">MLVCPKCRLPLVRHEKTYHCSARHSYDIAKKGYVNLVLGNQKISGDSKEMVDARTLFLSAGYYQVLADKLIELLKEIKPDMLIDAGCGEGYYTRQFHDCGNQIIAFDLSKPALNTAAKLDQDTIYAIASIFDMPIGDASADCVVNIFAPTPVDEINRILKKDGILIKVGPGAKHLHGLKEVLYDEVYDNEEESVELKGLTHIQRVNVTDQIHLMSNDQIKALFMMTPYYWKTSQASAARLNTLTELSTEIDFLIDLYQK</sequence>
<keyword evidence="1" id="KW-0479">Metal-binding</keyword>
<name>A0A318L7C0_9FIRM</name>
<dbReference type="GO" id="GO:0032259">
    <property type="term" value="P:methylation"/>
    <property type="evidence" value="ECO:0007669"/>
    <property type="project" value="UniProtKB-KW"/>
</dbReference>
<comment type="caution">
    <text evidence="5">The sequence shown here is derived from an EMBL/GenBank/DDBJ whole genome shotgun (WGS) entry which is preliminary data.</text>
</comment>
<dbReference type="PANTHER" id="PTHR43460">
    <property type="entry name" value="METHYLTRANSFERASE"/>
    <property type="match status" value="1"/>
</dbReference>
<dbReference type="GO" id="GO:0008757">
    <property type="term" value="F:S-adenosylmethionine-dependent methyltransferase activity"/>
    <property type="evidence" value="ECO:0007669"/>
    <property type="project" value="InterPro"/>
</dbReference>
<feature type="binding site" evidence="1">
    <location>
        <position position="20"/>
    </location>
    <ligand>
        <name>Zn(2+)</name>
        <dbReference type="ChEBI" id="CHEBI:29105"/>
    </ligand>
</feature>
<dbReference type="PIRSF" id="PIRSF018249">
    <property type="entry name" value="MyrA_prd"/>
    <property type="match status" value="1"/>
</dbReference>
<keyword evidence="2" id="KW-0949">S-adenosyl-L-methionine</keyword>
<dbReference type="GO" id="GO:0046872">
    <property type="term" value="F:metal ion binding"/>
    <property type="evidence" value="ECO:0007669"/>
    <property type="project" value="UniProtKB-KW"/>
</dbReference>
<dbReference type="InterPro" id="IPR052939">
    <property type="entry name" value="23S_rRNA_MeTrnsfrase_RlmA"/>
</dbReference>
<dbReference type="Pfam" id="PF21302">
    <property type="entry name" value="Zn_ribbon_RlmA"/>
    <property type="match status" value="1"/>
</dbReference>
<proteinExistence type="predicted"/>
<accession>A0A318L7C0</accession>
<gene>
    <name evidence="5" type="ORF">DES51_110131</name>
</gene>
<evidence type="ECO:0000259" key="3">
    <source>
        <dbReference type="Pfam" id="PF08241"/>
    </source>
</evidence>
<protein>
    <submittedName>
        <fullName evidence="5">23S rRNA (Guanine745-N1)-methyltransferase</fullName>
    </submittedName>
</protein>
<feature type="domain" description="23S rRNA (guanine(745)-N(1))-methyltransferase N-terminal" evidence="4">
    <location>
        <begin position="3"/>
        <end position="43"/>
    </location>
</feature>
<dbReference type="InterPro" id="IPR048647">
    <property type="entry name" value="RlmA_N"/>
</dbReference>